<dbReference type="RefSeq" id="XP_009516792.1">
    <property type="nucleotide sequence ID" value="XM_009518497.1"/>
</dbReference>
<dbReference type="InParanoid" id="G4YMY4"/>
<reference evidence="2 3" key="1">
    <citation type="journal article" date="2006" name="Science">
        <title>Phytophthora genome sequences uncover evolutionary origins and mechanisms of pathogenesis.</title>
        <authorList>
            <person name="Tyler B.M."/>
            <person name="Tripathy S."/>
            <person name="Zhang X."/>
            <person name="Dehal P."/>
            <person name="Jiang R.H."/>
            <person name="Aerts A."/>
            <person name="Arredondo F.D."/>
            <person name="Baxter L."/>
            <person name="Bensasson D."/>
            <person name="Beynon J.L."/>
            <person name="Chapman J."/>
            <person name="Damasceno C.M."/>
            <person name="Dorrance A.E."/>
            <person name="Dou D."/>
            <person name="Dickerman A.W."/>
            <person name="Dubchak I.L."/>
            <person name="Garbelotto M."/>
            <person name="Gijzen M."/>
            <person name="Gordon S.G."/>
            <person name="Govers F."/>
            <person name="Grunwald N.J."/>
            <person name="Huang W."/>
            <person name="Ivors K.L."/>
            <person name="Jones R.W."/>
            <person name="Kamoun S."/>
            <person name="Krampis K."/>
            <person name="Lamour K.H."/>
            <person name="Lee M.K."/>
            <person name="McDonald W.H."/>
            <person name="Medina M."/>
            <person name="Meijer H.J."/>
            <person name="Nordberg E.K."/>
            <person name="Maclean D.J."/>
            <person name="Ospina-Giraldo M.D."/>
            <person name="Morris P.F."/>
            <person name="Phuntumart V."/>
            <person name="Putnam N.H."/>
            <person name="Rash S."/>
            <person name="Rose J.K."/>
            <person name="Sakihama Y."/>
            <person name="Salamov A.A."/>
            <person name="Savidor A."/>
            <person name="Scheuring C.F."/>
            <person name="Smith B.M."/>
            <person name="Sobral B.W."/>
            <person name="Terry A."/>
            <person name="Torto-Alalibo T.A."/>
            <person name="Win J."/>
            <person name="Xu Z."/>
            <person name="Zhang H."/>
            <person name="Grigoriev I.V."/>
            <person name="Rokhsar D.S."/>
            <person name="Boore J.L."/>
        </authorList>
    </citation>
    <scope>NUCLEOTIDE SEQUENCE [LARGE SCALE GENOMIC DNA]</scope>
    <source>
        <strain evidence="2 3">P6497</strain>
    </source>
</reference>
<dbReference type="EMBL" id="JH159151">
    <property type="protein sequence ID" value="EGZ29517.1"/>
    <property type="molecule type" value="Genomic_DNA"/>
</dbReference>
<keyword evidence="3" id="KW-1185">Reference proteome</keyword>
<evidence type="ECO:0008006" key="4">
    <source>
        <dbReference type="Google" id="ProtNLM"/>
    </source>
</evidence>
<evidence type="ECO:0000313" key="3">
    <source>
        <dbReference type="Proteomes" id="UP000002640"/>
    </source>
</evidence>
<evidence type="ECO:0000313" key="2">
    <source>
        <dbReference type="EMBL" id="EGZ29517.1"/>
    </source>
</evidence>
<evidence type="ECO:0000256" key="1">
    <source>
        <dbReference type="SAM" id="MobiDB-lite"/>
    </source>
</evidence>
<dbReference type="Proteomes" id="UP000002640">
    <property type="component" value="Unassembled WGS sequence"/>
</dbReference>
<proteinExistence type="predicted"/>
<feature type="compositionally biased region" description="Acidic residues" evidence="1">
    <location>
        <begin position="132"/>
        <end position="151"/>
    </location>
</feature>
<dbReference type="GeneID" id="20654150"/>
<feature type="region of interest" description="Disordered" evidence="1">
    <location>
        <begin position="103"/>
        <end position="151"/>
    </location>
</feature>
<name>G4YMY4_PHYSP</name>
<protein>
    <recommendedName>
        <fullName evidence="4">PiggyBac transposable element-derived protein 4 C-terminal zinc-ribbon domain-containing protein</fullName>
    </recommendedName>
</protein>
<accession>G4YMY4</accession>
<organism evidence="2 3">
    <name type="scientific">Phytophthora sojae (strain P6497)</name>
    <name type="common">Soybean stem and root rot agent</name>
    <name type="synonym">Phytophthora megasperma f. sp. glycines</name>
    <dbReference type="NCBI Taxonomy" id="1094619"/>
    <lineage>
        <taxon>Eukaryota</taxon>
        <taxon>Sar</taxon>
        <taxon>Stramenopiles</taxon>
        <taxon>Oomycota</taxon>
        <taxon>Peronosporomycetes</taxon>
        <taxon>Peronosporales</taxon>
        <taxon>Peronosporaceae</taxon>
        <taxon>Phytophthora</taxon>
    </lineage>
</organism>
<dbReference type="AlphaFoldDB" id="G4YMY4"/>
<sequence>MAPLQKDHEPVECPDWQIVNGVRKRRQRQCKACSILKRKVGERCATKYYCAACSKSDTARYVVHFGEVGDVYLTSFLQFVPKHYPGNSMTCFLIWHNKWENGRKRPHPRCGRDIQARAASTGGDKKRKRQDSEEDAEEKEDKDEEQEASEE</sequence>
<gene>
    <name evidence="2" type="ORF">PHYSODRAFT_471805</name>
</gene>
<dbReference type="KEGG" id="psoj:PHYSODRAFT_471805"/>